<accession>A0ABW0EBB7</accession>
<organism evidence="1 2">
    <name type="scientific">Adhaeribacter terreus</name>
    <dbReference type="NCBI Taxonomy" id="529703"/>
    <lineage>
        <taxon>Bacteria</taxon>
        <taxon>Pseudomonadati</taxon>
        <taxon>Bacteroidota</taxon>
        <taxon>Cytophagia</taxon>
        <taxon>Cytophagales</taxon>
        <taxon>Hymenobacteraceae</taxon>
        <taxon>Adhaeribacter</taxon>
    </lineage>
</organism>
<gene>
    <name evidence="1" type="ORF">ACFPIB_06130</name>
</gene>
<proteinExistence type="predicted"/>
<reference evidence="2" key="1">
    <citation type="journal article" date="2019" name="Int. J. Syst. Evol. Microbiol.">
        <title>The Global Catalogue of Microorganisms (GCM) 10K type strain sequencing project: providing services to taxonomists for standard genome sequencing and annotation.</title>
        <authorList>
            <consortium name="The Broad Institute Genomics Platform"/>
            <consortium name="The Broad Institute Genome Sequencing Center for Infectious Disease"/>
            <person name="Wu L."/>
            <person name="Ma J."/>
        </authorList>
    </citation>
    <scope>NUCLEOTIDE SEQUENCE [LARGE SCALE GENOMIC DNA]</scope>
    <source>
        <strain evidence="2">KACC 12602</strain>
    </source>
</reference>
<dbReference type="EMBL" id="JBHSKT010000003">
    <property type="protein sequence ID" value="MFC5270179.1"/>
    <property type="molecule type" value="Genomic_DNA"/>
</dbReference>
<dbReference type="RefSeq" id="WP_378016551.1">
    <property type="nucleotide sequence ID" value="NZ_JBHSKT010000003.1"/>
</dbReference>
<dbReference type="InterPro" id="IPR011463">
    <property type="entry name" value="DUF1569"/>
</dbReference>
<dbReference type="Proteomes" id="UP001596161">
    <property type="component" value="Unassembled WGS sequence"/>
</dbReference>
<evidence type="ECO:0000313" key="2">
    <source>
        <dbReference type="Proteomes" id="UP001596161"/>
    </source>
</evidence>
<evidence type="ECO:0000313" key="1">
    <source>
        <dbReference type="EMBL" id="MFC5270179.1"/>
    </source>
</evidence>
<comment type="caution">
    <text evidence="1">The sequence shown here is derived from an EMBL/GenBank/DDBJ whole genome shotgun (WGS) entry which is preliminary data.</text>
</comment>
<dbReference type="Pfam" id="PF07606">
    <property type="entry name" value="DUF1569"/>
    <property type="match status" value="1"/>
</dbReference>
<protein>
    <submittedName>
        <fullName evidence="1">DUF1569 domain-containing protein</fullName>
    </submittedName>
</protein>
<name>A0ABW0EBB7_9BACT</name>
<keyword evidence="2" id="KW-1185">Reference proteome</keyword>
<sequence length="150" mass="17566">MKNVFEPAVSTEFISRINQLTPQTQALWGKMNISQMLAHCNVTYELAYENKHPEPNAFVKLMLKLFVKSTVVTDKAYSKGMHTAKFFIINDERNFETEKNRLQTYIQKTQQLGPQYFEGRVSHSFGTLKSSEWNVMFYKHLNHHLEQFGV</sequence>